<accession>A0ABT5ST60</accession>
<feature type="region of interest" description="Disordered" evidence="1">
    <location>
        <begin position="1"/>
        <end position="28"/>
    </location>
</feature>
<dbReference type="RefSeq" id="WP_274200235.1">
    <property type="nucleotide sequence ID" value="NZ_JAQZAO010000004.1"/>
</dbReference>
<sequence>MTTASVSSATGTASGPGSGEDAAASTPGAGDVLAQLPLVLDRELLGVRRHALELAGRVPQSVLPHVDAAAGMLEFLVDDGSGGVVVLALAPGARGDTVVPLLPAAQPSEPGGRDVSADAPFDEVVGEAVEDVSRLLTHVDRPDEMRGLVLHLGGRMLLVYADLWELRVTLLP</sequence>
<protein>
    <submittedName>
        <fullName evidence="2">Uncharacterized protein</fullName>
    </submittedName>
</protein>
<keyword evidence="3" id="KW-1185">Reference proteome</keyword>
<dbReference type="Proteomes" id="UP001300763">
    <property type="component" value="Unassembled WGS sequence"/>
</dbReference>
<evidence type="ECO:0000256" key="1">
    <source>
        <dbReference type="SAM" id="MobiDB-lite"/>
    </source>
</evidence>
<reference evidence="2 3" key="1">
    <citation type="submission" date="2023-02" db="EMBL/GenBank/DDBJ databases">
        <title>Genome sequencing required for Actinomycetospora new species description.</title>
        <authorList>
            <person name="Saimee Y."/>
            <person name="Duangmal K."/>
        </authorList>
    </citation>
    <scope>NUCLEOTIDE SEQUENCE [LARGE SCALE GENOMIC DNA]</scope>
    <source>
        <strain evidence="2 3">DW7H6</strain>
    </source>
</reference>
<feature type="compositionally biased region" description="Low complexity" evidence="1">
    <location>
        <begin position="1"/>
        <end position="15"/>
    </location>
</feature>
<gene>
    <name evidence="2" type="ORF">PGB27_10065</name>
</gene>
<comment type="caution">
    <text evidence="2">The sequence shown here is derived from an EMBL/GenBank/DDBJ whole genome shotgun (WGS) entry which is preliminary data.</text>
</comment>
<dbReference type="EMBL" id="JAQZAO010000004">
    <property type="protein sequence ID" value="MDD7965690.1"/>
    <property type="molecule type" value="Genomic_DNA"/>
</dbReference>
<evidence type="ECO:0000313" key="2">
    <source>
        <dbReference type="EMBL" id="MDD7965690.1"/>
    </source>
</evidence>
<organism evidence="2 3">
    <name type="scientific">Actinomycetospora lemnae</name>
    <dbReference type="NCBI Taxonomy" id="3019891"/>
    <lineage>
        <taxon>Bacteria</taxon>
        <taxon>Bacillati</taxon>
        <taxon>Actinomycetota</taxon>
        <taxon>Actinomycetes</taxon>
        <taxon>Pseudonocardiales</taxon>
        <taxon>Pseudonocardiaceae</taxon>
        <taxon>Actinomycetospora</taxon>
    </lineage>
</organism>
<name>A0ABT5ST60_9PSEU</name>
<evidence type="ECO:0000313" key="3">
    <source>
        <dbReference type="Proteomes" id="UP001300763"/>
    </source>
</evidence>
<proteinExistence type="predicted"/>